<gene>
    <name evidence="1" type="ORF">ACFQY0_04580</name>
</gene>
<dbReference type="EMBL" id="JBHTBS010000002">
    <property type="protein sequence ID" value="MFC7336444.1"/>
    <property type="molecule type" value="Genomic_DNA"/>
</dbReference>
<evidence type="ECO:0000313" key="1">
    <source>
        <dbReference type="EMBL" id="MFC7336444.1"/>
    </source>
</evidence>
<accession>A0ABW2L3Z1</accession>
<protein>
    <recommendedName>
        <fullName evidence="3">DUF4124 domain-containing protein</fullName>
    </recommendedName>
</protein>
<dbReference type="RefSeq" id="WP_379709654.1">
    <property type="nucleotide sequence ID" value="NZ_JBHTBS010000002.1"/>
</dbReference>
<keyword evidence="2" id="KW-1185">Reference proteome</keyword>
<name>A0ABW2L3Z1_9BACT</name>
<organism evidence="1 2">
    <name type="scientific">Haloferula chungangensis</name>
    <dbReference type="NCBI Taxonomy" id="1048331"/>
    <lineage>
        <taxon>Bacteria</taxon>
        <taxon>Pseudomonadati</taxon>
        <taxon>Verrucomicrobiota</taxon>
        <taxon>Verrucomicrobiia</taxon>
        <taxon>Verrucomicrobiales</taxon>
        <taxon>Verrucomicrobiaceae</taxon>
        <taxon>Haloferula</taxon>
    </lineage>
</organism>
<comment type="caution">
    <text evidence="1">The sequence shown here is derived from an EMBL/GenBank/DDBJ whole genome shotgun (WGS) entry which is preliminary data.</text>
</comment>
<proteinExistence type="predicted"/>
<reference evidence="2" key="1">
    <citation type="journal article" date="2019" name="Int. J. Syst. Evol. Microbiol.">
        <title>The Global Catalogue of Microorganisms (GCM) 10K type strain sequencing project: providing services to taxonomists for standard genome sequencing and annotation.</title>
        <authorList>
            <consortium name="The Broad Institute Genomics Platform"/>
            <consortium name="The Broad Institute Genome Sequencing Center for Infectious Disease"/>
            <person name="Wu L."/>
            <person name="Ma J."/>
        </authorList>
    </citation>
    <scope>NUCLEOTIDE SEQUENCE [LARGE SCALE GENOMIC DNA]</scope>
    <source>
        <strain evidence="2">CGMCC 4.1467</strain>
    </source>
</reference>
<sequence length="121" mass="14371">MKVLWMLVFALPLMAEEVDETTWYDSEGKVVLVEGPDAVPTEQPFVAEWRKREIERRDRMNYRNTDPFYDGIGDWGSRSWGWTTGTYVRGRYGCFSPRFYSGFHRPYRASFRAGSRVIIRW</sequence>
<dbReference type="Proteomes" id="UP001596472">
    <property type="component" value="Unassembled WGS sequence"/>
</dbReference>
<evidence type="ECO:0000313" key="2">
    <source>
        <dbReference type="Proteomes" id="UP001596472"/>
    </source>
</evidence>
<evidence type="ECO:0008006" key="3">
    <source>
        <dbReference type="Google" id="ProtNLM"/>
    </source>
</evidence>